<sequence length="92" mass="9794">MGFSKTLKGSEDVLRGAGIFPRGQSPGRCRGQEILKRMEIDARIDTKDATLIKKRLASAKLTLAEVLTAANKRAVAAAVRRQANATAASLEG</sequence>
<proteinExistence type="predicted"/>
<comment type="caution">
    <text evidence="1">The sequence shown here is derived from an EMBL/GenBank/DDBJ whole genome shotgun (WGS) entry which is preliminary data.</text>
</comment>
<dbReference type="AlphaFoldDB" id="A0AA92HAA8"/>
<protein>
    <submittedName>
        <fullName evidence="1">Uncharacterized protein</fullName>
    </submittedName>
</protein>
<name>A0AA92HAA8_RHIRH</name>
<accession>A0AA92HAA8</accession>
<organism evidence="1 2">
    <name type="scientific">Rhizobium rhizogenes</name>
    <name type="common">Agrobacterium rhizogenes</name>
    <dbReference type="NCBI Taxonomy" id="359"/>
    <lineage>
        <taxon>Bacteria</taxon>
        <taxon>Pseudomonadati</taxon>
        <taxon>Pseudomonadota</taxon>
        <taxon>Alphaproteobacteria</taxon>
        <taxon>Hyphomicrobiales</taxon>
        <taxon>Rhizobiaceae</taxon>
        <taxon>Rhizobium/Agrobacterium group</taxon>
        <taxon>Rhizobium</taxon>
    </lineage>
</organism>
<evidence type="ECO:0000313" key="2">
    <source>
        <dbReference type="Proteomes" id="UP000244335"/>
    </source>
</evidence>
<dbReference type="EMBL" id="QDFR01000002">
    <property type="protein sequence ID" value="PVE55472.1"/>
    <property type="molecule type" value="Genomic_DNA"/>
</dbReference>
<reference evidence="1 2" key="1">
    <citation type="submission" date="2018-04" db="EMBL/GenBank/DDBJ databases">
        <authorList>
            <person name="Hagen T."/>
        </authorList>
    </citation>
    <scope>NUCLEOTIDE SEQUENCE [LARGE SCALE GENOMIC DNA]</scope>
    <source>
        <strain evidence="1 2">TPD7009</strain>
    </source>
</reference>
<dbReference type="Proteomes" id="UP000244335">
    <property type="component" value="Unassembled WGS sequence"/>
</dbReference>
<evidence type="ECO:0000313" key="1">
    <source>
        <dbReference type="EMBL" id="PVE55472.1"/>
    </source>
</evidence>
<gene>
    <name evidence="1" type="ORF">DC430_09840</name>
</gene>